<dbReference type="GO" id="GO:0016787">
    <property type="term" value="F:hydrolase activity"/>
    <property type="evidence" value="ECO:0007669"/>
    <property type="project" value="UniProtKB-KW"/>
</dbReference>
<comment type="caution">
    <text evidence="5">The sequence shown here is derived from an EMBL/GenBank/DDBJ whole genome shotgun (WGS) entry which is preliminary data.</text>
</comment>
<sequence>MRPVVGATAAAGALVLTATAAAANADAPTPAPAYSQTRCGNTSDRTLLTFDDWSYKDPYRTIRIGAYLRSQGIRAAFFLINEQAEEHPDIVSTLRQQGHYVGNHTYSHQHLSRLTEDEAVAEIGNGVRSNLLRPPYGDFGERETTIADALGYRMCTWTVDTLDWEETDGGFRSTESIRATVREAPEEDKRGGVVLGHLDYHYPDAVPGIVADLTAEGYALCRNTGPVGATAPFPLDCG</sequence>
<feature type="domain" description="NodB homology" evidence="4">
    <location>
        <begin position="44"/>
        <end position="221"/>
    </location>
</feature>
<dbReference type="PANTHER" id="PTHR10587">
    <property type="entry name" value="GLYCOSYL TRANSFERASE-RELATED"/>
    <property type="match status" value="1"/>
</dbReference>
<accession>A0ABW7URE4</accession>
<keyword evidence="1" id="KW-0479">Metal-binding</keyword>
<dbReference type="PROSITE" id="PS51677">
    <property type="entry name" value="NODB"/>
    <property type="match status" value="1"/>
</dbReference>
<gene>
    <name evidence="5" type="ORF">ACH429_13080</name>
</gene>
<dbReference type="InterPro" id="IPR050248">
    <property type="entry name" value="Polysacc_deacetylase_ArnD"/>
</dbReference>
<dbReference type="RefSeq" id="WP_398718313.1">
    <property type="nucleotide sequence ID" value="NZ_JBIRWE010000004.1"/>
</dbReference>
<evidence type="ECO:0000256" key="3">
    <source>
        <dbReference type="SAM" id="SignalP"/>
    </source>
</evidence>
<dbReference type="Proteomes" id="UP001611548">
    <property type="component" value="Unassembled WGS sequence"/>
</dbReference>
<dbReference type="SUPFAM" id="SSF88713">
    <property type="entry name" value="Glycoside hydrolase/deacetylase"/>
    <property type="match status" value="1"/>
</dbReference>
<dbReference type="InterPro" id="IPR011330">
    <property type="entry name" value="Glyco_hydro/deAcase_b/a-brl"/>
</dbReference>
<dbReference type="InterPro" id="IPR002509">
    <property type="entry name" value="NODB_dom"/>
</dbReference>
<feature type="chain" id="PRO_5046677396" evidence="3">
    <location>
        <begin position="23"/>
        <end position="238"/>
    </location>
</feature>
<proteinExistence type="predicted"/>
<name>A0ABW7URE4_9ACTN</name>
<keyword evidence="2 5" id="KW-0378">Hydrolase</keyword>
<dbReference type="EMBL" id="JBIRWE010000004">
    <property type="protein sequence ID" value="MFI1965028.1"/>
    <property type="molecule type" value="Genomic_DNA"/>
</dbReference>
<dbReference type="Pfam" id="PF01522">
    <property type="entry name" value="Polysacc_deac_1"/>
    <property type="match status" value="1"/>
</dbReference>
<evidence type="ECO:0000256" key="1">
    <source>
        <dbReference type="ARBA" id="ARBA00022723"/>
    </source>
</evidence>
<feature type="signal peptide" evidence="3">
    <location>
        <begin position="1"/>
        <end position="22"/>
    </location>
</feature>
<evidence type="ECO:0000313" key="5">
    <source>
        <dbReference type="EMBL" id="MFI1965028.1"/>
    </source>
</evidence>
<dbReference type="PANTHER" id="PTHR10587:SF133">
    <property type="entry name" value="CHITIN DEACETYLASE 1-RELATED"/>
    <property type="match status" value="1"/>
</dbReference>
<protein>
    <submittedName>
        <fullName evidence="5">Polysaccharide deacetylase family protein</fullName>
        <ecNumber evidence="5">3.-.-.-</ecNumber>
    </submittedName>
</protein>
<evidence type="ECO:0000259" key="4">
    <source>
        <dbReference type="PROSITE" id="PS51677"/>
    </source>
</evidence>
<dbReference type="EC" id="3.-.-.-" evidence="5"/>
<reference evidence="5 6" key="1">
    <citation type="submission" date="2024-10" db="EMBL/GenBank/DDBJ databases">
        <title>The Natural Products Discovery Center: Release of the First 8490 Sequenced Strains for Exploring Actinobacteria Biosynthetic Diversity.</title>
        <authorList>
            <person name="Kalkreuter E."/>
            <person name="Kautsar S.A."/>
            <person name="Yang D."/>
            <person name="Bader C.D."/>
            <person name="Teijaro C.N."/>
            <person name="Fluegel L."/>
            <person name="Davis C.M."/>
            <person name="Simpson J.R."/>
            <person name="Lauterbach L."/>
            <person name="Steele A.D."/>
            <person name="Gui C."/>
            <person name="Meng S."/>
            <person name="Li G."/>
            <person name="Viehrig K."/>
            <person name="Ye F."/>
            <person name="Su P."/>
            <person name="Kiefer A.F."/>
            <person name="Nichols A."/>
            <person name="Cepeda A.J."/>
            <person name="Yan W."/>
            <person name="Fan B."/>
            <person name="Jiang Y."/>
            <person name="Adhikari A."/>
            <person name="Zheng C.-J."/>
            <person name="Schuster L."/>
            <person name="Cowan T.M."/>
            <person name="Smanski M.J."/>
            <person name="Chevrette M.G."/>
            <person name="De Carvalho L.P.S."/>
            <person name="Shen B."/>
        </authorList>
    </citation>
    <scope>NUCLEOTIDE SEQUENCE [LARGE SCALE GENOMIC DNA]</scope>
    <source>
        <strain evidence="5 6">NPDC020327</strain>
    </source>
</reference>
<keyword evidence="6" id="KW-1185">Reference proteome</keyword>
<dbReference type="Gene3D" id="3.20.20.370">
    <property type="entry name" value="Glycoside hydrolase/deacetylase"/>
    <property type="match status" value="1"/>
</dbReference>
<dbReference type="CDD" id="cd10917">
    <property type="entry name" value="CE4_NodB_like_6s_7s"/>
    <property type="match status" value="1"/>
</dbReference>
<organism evidence="5 6">
    <name type="scientific">Streptomyces pathocidini</name>
    <dbReference type="NCBI Taxonomy" id="1650571"/>
    <lineage>
        <taxon>Bacteria</taxon>
        <taxon>Bacillati</taxon>
        <taxon>Actinomycetota</taxon>
        <taxon>Actinomycetes</taxon>
        <taxon>Kitasatosporales</taxon>
        <taxon>Streptomycetaceae</taxon>
        <taxon>Streptomyces</taxon>
    </lineage>
</organism>
<keyword evidence="3" id="KW-0732">Signal</keyword>
<evidence type="ECO:0000256" key="2">
    <source>
        <dbReference type="ARBA" id="ARBA00022801"/>
    </source>
</evidence>
<evidence type="ECO:0000313" key="6">
    <source>
        <dbReference type="Proteomes" id="UP001611548"/>
    </source>
</evidence>